<dbReference type="Gene3D" id="1.10.15.40">
    <property type="entry name" value="Electron transport complex subunit B, putative Fe-S cluster"/>
    <property type="match status" value="1"/>
</dbReference>
<evidence type="ECO:0000256" key="2">
    <source>
        <dbReference type="ARBA" id="ARBA00022475"/>
    </source>
</evidence>
<dbReference type="PANTHER" id="PTHR42859:SF3">
    <property type="entry name" value="ION-TRANSLOCATING OXIDOREDUCTASE COMPLEX SUBUNIT B"/>
    <property type="match status" value="1"/>
</dbReference>
<feature type="domain" description="4Fe-4S" evidence="14">
    <location>
        <begin position="30"/>
        <end position="89"/>
    </location>
</feature>
<keyword evidence="1" id="KW-0813">Transport</keyword>
<keyword evidence="3" id="KW-0004">4Fe-4S</keyword>
<dbReference type="InterPro" id="IPR010207">
    <property type="entry name" value="Elect_transpt_cplx_RnfB/RsxB"/>
</dbReference>
<evidence type="ECO:0000259" key="14">
    <source>
        <dbReference type="PROSITE" id="PS51656"/>
    </source>
</evidence>
<feature type="compositionally biased region" description="Polar residues" evidence="12">
    <location>
        <begin position="214"/>
        <end position="223"/>
    </location>
</feature>
<reference evidence="16" key="1">
    <citation type="journal article" date="2019" name="Int. J. Syst. Evol. Microbiol.">
        <title>The Global Catalogue of Microorganisms (GCM) 10K type strain sequencing project: providing services to taxonomists for standard genome sequencing and annotation.</title>
        <authorList>
            <consortium name="The Broad Institute Genomics Platform"/>
            <consortium name="The Broad Institute Genome Sequencing Center for Infectious Disease"/>
            <person name="Wu L."/>
            <person name="Ma J."/>
        </authorList>
    </citation>
    <scope>NUCLEOTIDE SEQUENCE [LARGE SCALE GENOMIC DNA]</scope>
    <source>
        <strain evidence="16">CCUG 58412</strain>
    </source>
</reference>
<keyword evidence="16" id="KW-1185">Reference proteome</keyword>
<keyword evidence="4" id="KW-0997">Cell inner membrane</keyword>
<dbReference type="PROSITE" id="PS51379">
    <property type="entry name" value="4FE4S_FER_2"/>
    <property type="match status" value="2"/>
</dbReference>
<dbReference type="RefSeq" id="WP_379056883.1">
    <property type="nucleotide sequence ID" value="NZ_JBHTKB010000001.1"/>
</dbReference>
<dbReference type="NCBIfam" id="TIGR01944">
    <property type="entry name" value="rnfB"/>
    <property type="match status" value="1"/>
</dbReference>
<evidence type="ECO:0000256" key="3">
    <source>
        <dbReference type="ARBA" id="ARBA00022485"/>
    </source>
</evidence>
<dbReference type="PANTHER" id="PTHR42859">
    <property type="entry name" value="OXIDOREDUCTASE"/>
    <property type="match status" value="1"/>
</dbReference>
<comment type="caution">
    <text evidence="15">The sequence shown here is derived from an EMBL/GenBank/DDBJ whole genome shotgun (WGS) entry which is preliminary data.</text>
</comment>
<dbReference type="SUPFAM" id="SSF54862">
    <property type="entry name" value="4Fe-4S ferredoxins"/>
    <property type="match status" value="1"/>
</dbReference>
<dbReference type="Pfam" id="PF04060">
    <property type="entry name" value="FeS"/>
    <property type="match status" value="1"/>
</dbReference>
<evidence type="ECO:0000313" key="15">
    <source>
        <dbReference type="EMBL" id="MFD0913500.1"/>
    </source>
</evidence>
<evidence type="ECO:0000256" key="12">
    <source>
        <dbReference type="SAM" id="MobiDB-lite"/>
    </source>
</evidence>
<dbReference type="InterPro" id="IPR017896">
    <property type="entry name" value="4Fe4S_Fe-S-bd"/>
</dbReference>
<proteinExistence type="predicted"/>
<feature type="region of interest" description="Disordered" evidence="12">
    <location>
        <begin position="1"/>
        <end position="22"/>
    </location>
</feature>
<evidence type="ECO:0000256" key="9">
    <source>
        <dbReference type="ARBA" id="ARBA00023004"/>
    </source>
</evidence>
<keyword evidence="5" id="KW-0479">Metal-binding</keyword>
<dbReference type="InterPro" id="IPR007202">
    <property type="entry name" value="4Fe-4S_dom"/>
</dbReference>
<evidence type="ECO:0000256" key="5">
    <source>
        <dbReference type="ARBA" id="ARBA00022723"/>
    </source>
</evidence>
<name>A0ABW3F895_9PROT</name>
<dbReference type="Proteomes" id="UP001597128">
    <property type="component" value="Unassembled WGS sequence"/>
</dbReference>
<dbReference type="Pfam" id="PF14697">
    <property type="entry name" value="Fer4_21"/>
    <property type="match status" value="1"/>
</dbReference>
<evidence type="ECO:0000256" key="8">
    <source>
        <dbReference type="ARBA" id="ARBA00022982"/>
    </source>
</evidence>
<keyword evidence="2" id="KW-1003">Cell membrane</keyword>
<dbReference type="InterPro" id="IPR050294">
    <property type="entry name" value="RnfB_subfamily"/>
</dbReference>
<evidence type="ECO:0000256" key="1">
    <source>
        <dbReference type="ARBA" id="ARBA00022448"/>
    </source>
</evidence>
<protein>
    <submittedName>
        <fullName evidence="15">RnfABCDGE type electron transport complex subunit B</fullName>
    </submittedName>
</protein>
<evidence type="ECO:0000256" key="7">
    <source>
        <dbReference type="ARBA" id="ARBA00022967"/>
    </source>
</evidence>
<evidence type="ECO:0000256" key="11">
    <source>
        <dbReference type="ARBA" id="ARBA00023136"/>
    </source>
</evidence>
<feature type="domain" description="4Fe-4S ferredoxin-type" evidence="13">
    <location>
        <begin position="136"/>
        <end position="164"/>
    </location>
</feature>
<dbReference type="EMBL" id="JBHTKB010000001">
    <property type="protein sequence ID" value="MFD0913500.1"/>
    <property type="molecule type" value="Genomic_DNA"/>
</dbReference>
<gene>
    <name evidence="15" type="ORF">ACFQ1Z_08075</name>
</gene>
<organism evidence="15 16">
    <name type="scientific">Methylophilus luteus</name>
    <dbReference type="NCBI Taxonomy" id="640108"/>
    <lineage>
        <taxon>Bacteria</taxon>
        <taxon>Pseudomonadati</taxon>
        <taxon>Pseudomonadota</taxon>
        <taxon>Betaproteobacteria</taxon>
        <taxon>Nitrosomonadales</taxon>
        <taxon>Methylophilaceae</taxon>
        <taxon>Methylophilus</taxon>
    </lineage>
</organism>
<keyword evidence="7" id="KW-1278">Translocase</keyword>
<evidence type="ECO:0000256" key="10">
    <source>
        <dbReference type="ARBA" id="ARBA00023014"/>
    </source>
</evidence>
<keyword evidence="6" id="KW-0677">Repeat</keyword>
<feature type="domain" description="4Fe-4S ferredoxin-type" evidence="13">
    <location>
        <begin position="105"/>
        <end position="134"/>
    </location>
</feature>
<keyword evidence="10" id="KW-0411">Iron-sulfur</keyword>
<keyword evidence="11" id="KW-0472">Membrane</keyword>
<sequence>MQPFSHDAIAPMTDASGQQRPRAEQYSALERVDLITRIDLVLPQTQCQQCGYPGCKPYAAALADGEASINQCPPGGETGIRTLAKLLDLPYLPLNTAHGITKPKAIAMIDEHRCIGCTLCIKACPVDAILGASRQMHTVISQECTGCELCLAPCPVDCIIMQPLAPSQATSAETPAKAAQTQTAVAVAAADLARRRYQQRQQRQEREKLARLQSVSQKKTGQTAADKDAIAPGTDAIKKAAIAAAMARVQALKTGTSPTKDYE</sequence>
<evidence type="ECO:0000259" key="13">
    <source>
        <dbReference type="PROSITE" id="PS51379"/>
    </source>
</evidence>
<dbReference type="Gene3D" id="3.30.70.20">
    <property type="match status" value="1"/>
</dbReference>
<keyword evidence="8" id="KW-0249">Electron transport</keyword>
<evidence type="ECO:0000256" key="6">
    <source>
        <dbReference type="ARBA" id="ARBA00022737"/>
    </source>
</evidence>
<evidence type="ECO:0000313" key="16">
    <source>
        <dbReference type="Proteomes" id="UP001597128"/>
    </source>
</evidence>
<dbReference type="PROSITE" id="PS00198">
    <property type="entry name" value="4FE4S_FER_1"/>
    <property type="match status" value="2"/>
</dbReference>
<dbReference type="InterPro" id="IPR017900">
    <property type="entry name" value="4Fe4S_Fe_S_CS"/>
</dbReference>
<feature type="region of interest" description="Disordered" evidence="12">
    <location>
        <begin position="196"/>
        <end position="231"/>
    </location>
</feature>
<dbReference type="PROSITE" id="PS51656">
    <property type="entry name" value="4FE4S"/>
    <property type="match status" value="1"/>
</dbReference>
<accession>A0ABW3F895</accession>
<evidence type="ECO:0000256" key="4">
    <source>
        <dbReference type="ARBA" id="ARBA00022519"/>
    </source>
</evidence>
<keyword evidence="9" id="KW-0408">Iron</keyword>